<dbReference type="GeneID" id="7451824"/>
<evidence type="ECO:0000256" key="1">
    <source>
        <dbReference type="ARBA" id="ARBA00001961"/>
    </source>
</evidence>
<reference evidence="7 8" key="2">
    <citation type="journal article" date="2008" name="Nature">
        <title>The Phaeodactylum genome reveals the evolutionary history of diatom genomes.</title>
        <authorList>
            <person name="Bowler C."/>
            <person name="Allen A.E."/>
            <person name="Badger J.H."/>
            <person name="Grimwood J."/>
            <person name="Jabbari K."/>
            <person name="Kuo A."/>
            <person name="Maheswari U."/>
            <person name="Martens C."/>
            <person name="Maumus F."/>
            <person name="Otillar R.P."/>
            <person name="Rayko E."/>
            <person name="Salamov A."/>
            <person name="Vandepoele K."/>
            <person name="Beszteri B."/>
            <person name="Gruber A."/>
            <person name="Heijde M."/>
            <person name="Katinka M."/>
            <person name="Mock T."/>
            <person name="Valentin K."/>
            <person name="Verret F."/>
            <person name="Berges J.A."/>
            <person name="Brownlee C."/>
            <person name="Cadoret J.P."/>
            <person name="Chiovitti A."/>
            <person name="Choi C.J."/>
            <person name="Coesel S."/>
            <person name="De Martino A."/>
            <person name="Detter J.C."/>
            <person name="Durkin C."/>
            <person name="Falciatore A."/>
            <person name="Fournet J."/>
            <person name="Haruta M."/>
            <person name="Huysman M.J."/>
            <person name="Jenkins B.D."/>
            <person name="Jiroutova K."/>
            <person name="Jorgensen R.E."/>
            <person name="Joubert Y."/>
            <person name="Kaplan A."/>
            <person name="Kroger N."/>
            <person name="Kroth P.G."/>
            <person name="La Roche J."/>
            <person name="Lindquist E."/>
            <person name="Lommer M."/>
            <person name="Martin-Jezequel V."/>
            <person name="Lopez P.J."/>
            <person name="Lucas S."/>
            <person name="Mangogna M."/>
            <person name="McGinnis K."/>
            <person name="Medlin L.K."/>
            <person name="Montsant A."/>
            <person name="Oudot-Le Secq M.P."/>
            <person name="Napoli C."/>
            <person name="Obornik M."/>
            <person name="Parker M.S."/>
            <person name="Petit J.L."/>
            <person name="Porcel B.M."/>
            <person name="Poulsen N."/>
            <person name="Robison M."/>
            <person name="Rychlewski L."/>
            <person name="Rynearson T.A."/>
            <person name="Schmutz J."/>
            <person name="Shapiro H."/>
            <person name="Siaut M."/>
            <person name="Stanley M."/>
            <person name="Sussman M.R."/>
            <person name="Taylor A.R."/>
            <person name="Vardi A."/>
            <person name="von Dassow P."/>
            <person name="Vyverman W."/>
            <person name="Willis A."/>
            <person name="Wyrwicz L.S."/>
            <person name="Rokhsar D.S."/>
            <person name="Weissenbach J."/>
            <person name="Armbrust E.V."/>
            <person name="Green B.R."/>
            <person name="Van de Peer Y."/>
            <person name="Grigoriev I.V."/>
        </authorList>
    </citation>
    <scope>NUCLEOTIDE SEQUENCE [LARGE SCALE GENOMIC DNA]</scope>
    <source>
        <strain evidence="7 8">CCMP1335</strain>
    </source>
</reference>
<gene>
    <name evidence="7" type="ORF">THAPSDRAFT_11330</name>
</gene>
<keyword evidence="8" id="KW-1185">Reference proteome</keyword>
<keyword evidence="2" id="KW-0479">Metal-binding</keyword>
<protein>
    <recommendedName>
        <fullName evidence="6">Fe2OG dioxygenase domain-containing protein</fullName>
    </recommendedName>
</protein>
<dbReference type="HOGENOM" id="CLU_781891_0_0_1"/>
<dbReference type="Proteomes" id="UP000001449">
    <property type="component" value="Unassembled WGS sequence"/>
</dbReference>
<accession>B8LDQ4</accession>
<dbReference type="PaxDb" id="35128-Thaps11330"/>
<dbReference type="PROSITE" id="PS51471">
    <property type="entry name" value="FE2OG_OXY"/>
    <property type="match status" value="1"/>
</dbReference>
<dbReference type="RefSeq" id="XP_002297154.1">
    <property type="nucleotide sequence ID" value="XM_002297118.1"/>
</dbReference>
<comment type="cofactor">
    <cofactor evidence="1">
        <name>L-ascorbate</name>
        <dbReference type="ChEBI" id="CHEBI:38290"/>
    </cofactor>
</comment>
<dbReference type="AlphaFoldDB" id="B8LDQ4"/>
<proteinExistence type="predicted"/>
<evidence type="ECO:0000256" key="3">
    <source>
        <dbReference type="ARBA" id="ARBA00022964"/>
    </source>
</evidence>
<evidence type="ECO:0000256" key="4">
    <source>
        <dbReference type="ARBA" id="ARBA00023002"/>
    </source>
</evidence>
<feature type="domain" description="Fe2OG dioxygenase" evidence="6">
    <location>
        <begin position="189"/>
        <end position="330"/>
    </location>
</feature>
<dbReference type="GO" id="GO:0005506">
    <property type="term" value="F:iron ion binding"/>
    <property type="evidence" value="ECO:0007669"/>
    <property type="project" value="InterPro"/>
</dbReference>
<dbReference type="InterPro" id="IPR044862">
    <property type="entry name" value="Pro_4_hyd_alph_FE2OG_OXY"/>
</dbReference>
<dbReference type="GO" id="GO:0004656">
    <property type="term" value="F:procollagen-proline 4-dioxygenase activity"/>
    <property type="evidence" value="ECO:0000318"/>
    <property type="project" value="GO_Central"/>
</dbReference>
<dbReference type="GO" id="GO:0031418">
    <property type="term" value="F:L-ascorbic acid binding"/>
    <property type="evidence" value="ECO:0007669"/>
    <property type="project" value="InterPro"/>
</dbReference>
<dbReference type="InterPro" id="IPR006620">
    <property type="entry name" value="Pro_4_hyd_alph"/>
</dbReference>
<dbReference type="EMBL" id="DS999421">
    <property type="protein sequence ID" value="EED86479.1"/>
    <property type="molecule type" value="Genomic_DNA"/>
</dbReference>
<dbReference type="PANTHER" id="PTHR10869:SF236">
    <property type="entry name" value="PROLYL 4-HYDROXYLASE ALPHA SUBUNIT DOMAIN-CONTAINING PROTEIN"/>
    <property type="match status" value="1"/>
</dbReference>
<dbReference type="InterPro" id="IPR005123">
    <property type="entry name" value="Oxoglu/Fe-dep_dioxygenase_dom"/>
</dbReference>
<sequence length="355" mass="39635">MMMMIPHRHLCSAFQSCSHLVTHRSRRIHTSTTHQVSTLIPSDLDSEDSDNAVNSNIDTFNPIGPPEALLRLSVGETRFIGSHSITRLSQSPDVFIVKNFVSVADRETMMQQATLQGMEVAGTRKSDTNTIRRHSYITWIDPYSILGLDDAVTREAVRVAKEMVAQSASLFAHESLHGKLDVAEVDYIFAEDVQVAKYNYGGMFQYHHDGFSRYLTVLSYLNGVGGTYFPFALSDTQSTHEIDTANEEDAAEIAKRRIVGRDGVLLVGKEGPESYLAISKTATNSIVTIEAGDAVVFYNYKANGDRDWRSLHCSLTVPQEKWIATNWFRSEALTGPFSWQKKASLLEDMMKGGMH</sequence>
<organism evidence="7 8">
    <name type="scientific">Thalassiosira pseudonana</name>
    <name type="common">Marine diatom</name>
    <name type="synonym">Cyclotella nana</name>
    <dbReference type="NCBI Taxonomy" id="35128"/>
    <lineage>
        <taxon>Eukaryota</taxon>
        <taxon>Sar</taxon>
        <taxon>Stramenopiles</taxon>
        <taxon>Ochrophyta</taxon>
        <taxon>Bacillariophyta</taxon>
        <taxon>Coscinodiscophyceae</taxon>
        <taxon>Thalassiosirophycidae</taxon>
        <taxon>Thalassiosirales</taxon>
        <taxon>Thalassiosiraceae</taxon>
        <taxon>Thalassiosira</taxon>
    </lineage>
</organism>
<keyword evidence="3" id="KW-0223">Dioxygenase</keyword>
<dbReference type="Pfam" id="PF13640">
    <property type="entry name" value="2OG-FeII_Oxy_3"/>
    <property type="match status" value="1"/>
</dbReference>
<evidence type="ECO:0000313" key="8">
    <source>
        <dbReference type="Proteomes" id="UP000001449"/>
    </source>
</evidence>
<name>B8LDQ4_THAPS</name>
<dbReference type="SMART" id="SM00702">
    <property type="entry name" value="P4Hc"/>
    <property type="match status" value="1"/>
</dbReference>
<evidence type="ECO:0000256" key="2">
    <source>
        <dbReference type="ARBA" id="ARBA00022723"/>
    </source>
</evidence>
<dbReference type="Gene3D" id="2.60.120.620">
    <property type="entry name" value="q2cbj1_9rhob like domain"/>
    <property type="match status" value="1"/>
</dbReference>
<reference evidence="7 8" key="1">
    <citation type="journal article" date="2004" name="Science">
        <title>The genome of the diatom Thalassiosira pseudonana: ecology, evolution, and metabolism.</title>
        <authorList>
            <person name="Armbrust E.V."/>
            <person name="Berges J.A."/>
            <person name="Bowler C."/>
            <person name="Green B.R."/>
            <person name="Martinez D."/>
            <person name="Putnam N.H."/>
            <person name="Zhou S."/>
            <person name="Allen A.E."/>
            <person name="Apt K.E."/>
            <person name="Bechner M."/>
            <person name="Brzezinski M.A."/>
            <person name="Chaal B.K."/>
            <person name="Chiovitti A."/>
            <person name="Davis A.K."/>
            <person name="Demarest M.S."/>
            <person name="Detter J.C."/>
            <person name="Glavina T."/>
            <person name="Goodstein D."/>
            <person name="Hadi M.Z."/>
            <person name="Hellsten U."/>
            <person name="Hildebrand M."/>
            <person name="Jenkins B.D."/>
            <person name="Jurka J."/>
            <person name="Kapitonov V.V."/>
            <person name="Kroger N."/>
            <person name="Lau W.W."/>
            <person name="Lane T.W."/>
            <person name="Larimer F.W."/>
            <person name="Lippmeier J.C."/>
            <person name="Lucas S."/>
            <person name="Medina M."/>
            <person name="Montsant A."/>
            <person name="Obornik M."/>
            <person name="Parker M.S."/>
            <person name="Palenik B."/>
            <person name="Pazour G.J."/>
            <person name="Richardson P.M."/>
            <person name="Rynearson T.A."/>
            <person name="Saito M.A."/>
            <person name="Schwartz D.C."/>
            <person name="Thamatrakoln K."/>
            <person name="Valentin K."/>
            <person name="Vardi A."/>
            <person name="Wilkerson F.P."/>
            <person name="Rokhsar D.S."/>
        </authorList>
    </citation>
    <scope>NUCLEOTIDE SEQUENCE [LARGE SCALE GENOMIC DNA]</scope>
    <source>
        <strain evidence="7 8">CCMP1335</strain>
    </source>
</reference>
<dbReference type="KEGG" id="tps:THAPSDRAFT_11330"/>
<dbReference type="InterPro" id="IPR045054">
    <property type="entry name" value="P4HA-like"/>
</dbReference>
<evidence type="ECO:0000256" key="5">
    <source>
        <dbReference type="ARBA" id="ARBA00023004"/>
    </source>
</evidence>
<dbReference type="InParanoid" id="B8LDQ4"/>
<keyword evidence="5" id="KW-0408">Iron</keyword>
<dbReference type="GO" id="GO:0005783">
    <property type="term" value="C:endoplasmic reticulum"/>
    <property type="evidence" value="ECO:0000318"/>
    <property type="project" value="GO_Central"/>
</dbReference>
<keyword evidence="4" id="KW-0560">Oxidoreductase</keyword>
<evidence type="ECO:0000259" key="6">
    <source>
        <dbReference type="PROSITE" id="PS51471"/>
    </source>
</evidence>
<evidence type="ECO:0000313" key="7">
    <source>
        <dbReference type="EMBL" id="EED86479.1"/>
    </source>
</evidence>
<dbReference type="PANTHER" id="PTHR10869">
    <property type="entry name" value="PROLYL 4-HYDROXYLASE ALPHA SUBUNIT"/>
    <property type="match status" value="1"/>
</dbReference>